<dbReference type="InterPro" id="IPR000194">
    <property type="entry name" value="ATPase_F1/V1/A1_a/bsu_nucl-bd"/>
</dbReference>
<dbReference type="InterPro" id="IPR050053">
    <property type="entry name" value="ATPase_alpha/beta_chains"/>
</dbReference>
<keyword evidence="6 12" id="KW-0067">ATP-binding</keyword>
<evidence type="ECO:0000256" key="12">
    <source>
        <dbReference type="HAMAP-Rule" id="MF_01347"/>
    </source>
</evidence>
<reference evidence="14 15" key="1">
    <citation type="submission" date="2020-01" db="EMBL/GenBank/DDBJ databases">
        <authorList>
            <person name="Kim M.K."/>
        </authorList>
    </citation>
    <scope>NUCLEOTIDE SEQUENCE [LARGE SCALE GENOMIC DNA]</scope>
    <source>
        <strain evidence="14 15">BT213</strain>
    </source>
</reference>
<keyword evidence="15" id="KW-1185">Reference proteome</keyword>
<evidence type="ECO:0000256" key="5">
    <source>
        <dbReference type="ARBA" id="ARBA00022781"/>
    </source>
</evidence>
<dbReference type="EMBL" id="JAAEAA010000019">
    <property type="protein sequence ID" value="NDK57032.1"/>
    <property type="molecule type" value="Genomic_DNA"/>
</dbReference>
<dbReference type="SUPFAM" id="SSF52540">
    <property type="entry name" value="P-loop containing nucleoside triphosphate hydrolases"/>
    <property type="match status" value="1"/>
</dbReference>
<name>A0A6B2HB31_9BACT</name>
<proteinExistence type="inferred from homology"/>
<dbReference type="InterPro" id="IPR004100">
    <property type="entry name" value="ATPase_F1/V1/A1_a/bsu_N"/>
</dbReference>
<keyword evidence="9 12" id="KW-0472">Membrane</keyword>
<dbReference type="CDD" id="cd18115">
    <property type="entry name" value="ATP-synt_F1_beta_N"/>
    <property type="match status" value="1"/>
</dbReference>
<dbReference type="SMART" id="SM00382">
    <property type="entry name" value="AAA"/>
    <property type="match status" value="1"/>
</dbReference>
<dbReference type="GO" id="GO:0005524">
    <property type="term" value="F:ATP binding"/>
    <property type="evidence" value="ECO:0007669"/>
    <property type="project" value="UniProtKB-UniRule"/>
</dbReference>
<dbReference type="Gene3D" id="2.40.10.170">
    <property type="match status" value="1"/>
</dbReference>
<dbReference type="GO" id="GO:0005886">
    <property type="term" value="C:plasma membrane"/>
    <property type="evidence" value="ECO:0007669"/>
    <property type="project" value="UniProtKB-SubCell"/>
</dbReference>
<comment type="caution">
    <text evidence="14">The sequence shown here is derived from an EMBL/GenBank/DDBJ whole genome shotgun (WGS) entry which is preliminary data.</text>
</comment>
<keyword evidence="8 12" id="KW-0406">Ion transport</keyword>
<evidence type="ECO:0000256" key="8">
    <source>
        <dbReference type="ARBA" id="ARBA00023065"/>
    </source>
</evidence>
<evidence type="ECO:0000256" key="6">
    <source>
        <dbReference type="ARBA" id="ARBA00022840"/>
    </source>
</evidence>
<dbReference type="InterPro" id="IPR005722">
    <property type="entry name" value="ATP_synth_F1_bsu"/>
</dbReference>
<evidence type="ECO:0000256" key="9">
    <source>
        <dbReference type="ARBA" id="ARBA00023136"/>
    </source>
</evidence>
<dbReference type="SUPFAM" id="SSF50615">
    <property type="entry name" value="N-terminal domain of alpha and beta subunits of F1 ATP synthase"/>
    <property type="match status" value="1"/>
</dbReference>
<keyword evidence="3 12" id="KW-0813">Transport</keyword>
<comment type="subcellular location">
    <subcellularLocation>
        <location evidence="12">Cell membrane</location>
        <topology evidence="12">Peripheral membrane protein</topology>
    </subcellularLocation>
    <subcellularLocation>
        <location evidence="1">Membrane</location>
        <topology evidence="1">Peripheral membrane protein</topology>
    </subcellularLocation>
</comment>
<dbReference type="PROSITE" id="PS00152">
    <property type="entry name" value="ATPASE_ALPHA_BETA"/>
    <property type="match status" value="1"/>
</dbReference>
<keyword evidence="4 12" id="KW-0547">Nucleotide-binding</keyword>
<dbReference type="SUPFAM" id="SSF47917">
    <property type="entry name" value="C-terminal domain of alpha and beta subunits of F1 ATP synthase"/>
    <property type="match status" value="1"/>
</dbReference>
<dbReference type="FunFam" id="3.40.50.300:FF:000004">
    <property type="entry name" value="ATP synthase subunit beta"/>
    <property type="match status" value="1"/>
</dbReference>
<comment type="function">
    <text evidence="12">Produces ATP from ADP in the presence of a proton gradient across the membrane. The catalytic sites are hosted primarily by the beta subunits.</text>
</comment>
<evidence type="ECO:0000256" key="11">
    <source>
        <dbReference type="ARBA" id="ARBA00023310"/>
    </source>
</evidence>
<dbReference type="PANTHER" id="PTHR15184">
    <property type="entry name" value="ATP SYNTHASE"/>
    <property type="match status" value="1"/>
</dbReference>
<dbReference type="Pfam" id="PF02874">
    <property type="entry name" value="ATP-synt_ab_N"/>
    <property type="match status" value="1"/>
</dbReference>
<dbReference type="PANTHER" id="PTHR15184:SF71">
    <property type="entry name" value="ATP SYNTHASE SUBUNIT BETA, MITOCHONDRIAL"/>
    <property type="match status" value="1"/>
</dbReference>
<feature type="binding site" evidence="12">
    <location>
        <begin position="154"/>
        <end position="161"/>
    </location>
    <ligand>
        <name>ATP</name>
        <dbReference type="ChEBI" id="CHEBI:30616"/>
    </ligand>
</feature>
<dbReference type="CDD" id="cd18110">
    <property type="entry name" value="ATP-synt_F1_beta_C"/>
    <property type="match status" value="1"/>
</dbReference>
<evidence type="ECO:0000256" key="1">
    <source>
        <dbReference type="ARBA" id="ARBA00004170"/>
    </source>
</evidence>
<dbReference type="Pfam" id="PF22919">
    <property type="entry name" value="ATP-synt_VA_C"/>
    <property type="match status" value="1"/>
</dbReference>
<dbReference type="Gene3D" id="1.10.1140.10">
    <property type="entry name" value="Bovine Mitochondrial F1-atpase, Atp Synthase Beta Chain, Chain D, domain 3"/>
    <property type="match status" value="1"/>
</dbReference>
<dbReference type="CDD" id="cd01133">
    <property type="entry name" value="F1-ATPase_beta_CD"/>
    <property type="match status" value="1"/>
</dbReference>
<accession>A0A6B2HB31</accession>
<keyword evidence="5 12" id="KW-0375">Hydrogen ion transport</keyword>
<protein>
    <recommendedName>
        <fullName evidence="12">ATP synthase subunit beta</fullName>
        <ecNumber evidence="12">7.1.2.2</ecNumber>
    </recommendedName>
    <alternativeName>
        <fullName evidence="12">ATP synthase F1 sector subunit beta</fullName>
    </alternativeName>
    <alternativeName>
        <fullName evidence="12">F-ATPase subunit beta</fullName>
    </alternativeName>
</protein>
<dbReference type="AlphaFoldDB" id="A0A6B2HB31"/>
<evidence type="ECO:0000256" key="7">
    <source>
        <dbReference type="ARBA" id="ARBA00022967"/>
    </source>
</evidence>
<keyword evidence="12" id="KW-1003">Cell membrane</keyword>
<keyword evidence="10 12" id="KW-0139">CF(1)</keyword>
<comment type="similarity">
    <text evidence="2 12">Belongs to the ATPase alpha/beta chains family.</text>
</comment>
<dbReference type="GO" id="GO:0046933">
    <property type="term" value="F:proton-transporting ATP synthase activity, rotational mechanism"/>
    <property type="evidence" value="ECO:0007669"/>
    <property type="project" value="UniProtKB-UniRule"/>
</dbReference>
<evidence type="ECO:0000256" key="3">
    <source>
        <dbReference type="ARBA" id="ARBA00022448"/>
    </source>
</evidence>
<evidence type="ECO:0000313" key="14">
    <source>
        <dbReference type="EMBL" id="NDK57032.1"/>
    </source>
</evidence>
<evidence type="ECO:0000256" key="10">
    <source>
        <dbReference type="ARBA" id="ARBA00023196"/>
    </source>
</evidence>
<dbReference type="RefSeq" id="WP_162347095.1">
    <property type="nucleotide sequence ID" value="NZ_JAAEAA010000019.1"/>
</dbReference>
<dbReference type="InterPro" id="IPR027417">
    <property type="entry name" value="P-loop_NTPase"/>
</dbReference>
<dbReference type="EC" id="7.1.2.2" evidence="12"/>
<evidence type="ECO:0000256" key="2">
    <source>
        <dbReference type="ARBA" id="ARBA00008936"/>
    </source>
</evidence>
<dbReference type="InterPro" id="IPR020003">
    <property type="entry name" value="ATPase_a/bsu_AS"/>
</dbReference>
<comment type="catalytic activity">
    <reaction evidence="12">
        <text>ATP + H2O + 4 H(+)(in) = ADP + phosphate + 5 H(+)(out)</text>
        <dbReference type="Rhea" id="RHEA:57720"/>
        <dbReference type="ChEBI" id="CHEBI:15377"/>
        <dbReference type="ChEBI" id="CHEBI:15378"/>
        <dbReference type="ChEBI" id="CHEBI:30616"/>
        <dbReference type="ChEBI" id="CHEBI:43474"/>
        <dbReference type="ChEBI" id="CHEBI:456216"/>
        <dbReference type="EC" id="7.1.2.2"/>
    </reaction>
</comment>
<dbReference type="Gene3D" id="3.40.50.300">
    <property type="entry name" value="P-loop containing nucleotide triphosphate hydrolases"/>
    <property type="match status" value="1"/>
</dbReference>
<dbReference type="InterPro" id="IPR055190">
    <property type="entry name" value="ATP-synt_VA_C"/>
</dbReference>
<dbReference type="InterPro" id="IPR003593">
    <property type="entry name" value="AAA+_ATPase"/>
</dbReference>
<dbReference type="InterPro" id="IPR036121">
    <property type="entry name" value="ATPase_F1/V1/A1_a/bsu_N_sf"/>
</dbReference>
<organism evidence="14 15">
    <name type="scientific">Pontibacter fetidus</name>
    <dbReference type="NCBI Taxonomy" id="2700082"/>
    <lineage>
        <taxon>Bacteria</taxon>
        <taxon>Pseudomonadati</taxon>
        <taxon>Bacteroidota</taxon>
        <taxon>Cytophagia</taxon>
        <taxon>Cytophagales</taxon>
        <taxon>Hymenobacteraceae</taxon>
        <taxon>Pontibacter</taxon>
    </lineage>
</organism>
<evidence type="ECO:0000259" key="13">
    <source>
        <dbReference type="SMART" id="SM00382"/>
    </source>
</evidence>
<sequence>MANIGRITQVIGPVVDVSFAGENAKLPNILDALEVIKENGQRIVLEVQQHLGEDRVRTIAMDSSEGLTRGAQVNDLGGPITMPTGNAINGRLFNVIGEAIDGIPQPAATSRLPIHRAAPRFEDLATSSEILYTGIKVIDLLAPYVKGGKIGLFGGAGVGKTVLIMELVNNIAKAYSGLSVFAGVGERTREGNDLLREFLESDIIRYGAEFKHSMEEGGWDLTKVDMAELEKSQATLVFGQMNEPPGARARVALSGLTIAENFRDGDGTGAGRDILFFIDNIFRFTQAGSEVSALLGRMPSAVGYQPTLATEMGAMQERITSTKRGSITSVQAVYVPADDLTDPAPATTFAHLDATTVLSRKIAELGIYPAVDPLDSTSRILSADVLGEDHYGTAQRVKEILQRYKELQDIIAILGMDELSDEDKLVVSRARRVQRFLSQPFHVAEQFTGLAGVLVDIKDTIRGFNEIMDGKYDHLPEAAFNLVGTIEDAVAKGEKLMAEAK</sequence>
<evidence type="ECO:0000313" key="15">
    <source>
        <dbReference type="Proteomes" id="UP000478546"/>
    </source>
</evidence>
<dbReference type="Proteomes" id="UP000478546">
    <property type="component" value="Unassembled WGS sequence"/>
</dbReference>
<dbReference type="GO" id="GO:0045259">
    <property type="term" value="C:proton-transporting ATP synthase complex"/>
    <property type="evidence" value="ECO:0007669"/>
    <property type="project" value="UniProtKB-KW"/>
</dbReference>
<dbReference type="FunFam" id="1.10.1140.10:FF:000001">
    <property type="entry name" value="ATP synthase subunit beta"/>
    <property type="match status" value="1"/>
</dbReference>
<keyword evidence="11 12" id="KW-0066">ATP synthesis</keyword>
<evidence type="ECO:0000256" key="4">
    <source>
        <dbReference type="ARBA" id="ARBA00022741"/>
    </source>
</evidence>
<gene>
    <name evidence="12 14" type="primary">atpD</name>
    <name evidence="14" type="ORF">GWO68_13985</name>
</gene>
<dbReference type="HAMAP" id="MF_01347">
    <property type="entry name" value="ATP_synth_beta_bact"/>
    <property type="match status" value="1"/>
</dbReference>
<dbReference type="InterPro" id="IPR024034">
    <property type="entry name" value="ATPase_F1/V1_b/a_C"/>
</dbReference>
<dbReference type="Pfam" id="PF00006">
    <property type="entry name" value="ATP-synt_ab"/>
    <property type="match status" value="1"/>
</dbReference>
<dbReference type="NCBIfam" id="TIGR01039">
    <property type="entry name" value="atpD"/>
    <property type="match status" value="1"/>
</dbReference>
<keyword evidence="7 12" id="KW-1278">Translocase</keyword>
<feature type="domain" description="AAA+ ATPase" evidence="13">
    <location>
        <begin position="146"/>
        <end position="441"/>
    </location>
</feature>